<dbReference type="Proteomes" id="UP000636888">
    <property type="component" value="Unassembled WGS sequence"/>
</dbReference>
<organism evidence="1 2">
    <name type="scientific">Geomesophilobacter sediminis</name>
    <dbReference type="NCBI Taxonomy" id="2798584"/>
    <lineage>
        <taxon>Bacteria</taxon>
        <taxon>Pseudomonadati</taxon>
        <taxon>Thermodesulfobacteriota</taxon>
        <taxon>Desulfuromonadia</taxon>
        <taxon>Geobacterales</taxon>
        <taxon>Geobacteraceae</taxon>
        <taxon>Geomesophilobacter</taxon>
    </lineage>
</organism>
<evidence type="ECO:0000313" key="1">
    <source>
        <dbReference type="EMBL" id="MBJ6727971.1"/>
    </source>
</evidence>
<dbReference type="EMBL" id="JAEMHM010000035">
    <property type="protein sequence ID" value="MBJ6727971.1"/>
    <property type="molecule type" value="Genomic_DNA"/>
</dbReference>
<dbReference type="RefSeq" id="WP_199387112.1">
    <property type="nucleotide sequence ID" value="NZ_JAEMHM010000035.1"/>
</dbReference>
<comment type="caution">
    <text evidence="1">The sequence shown here is derived from an EMBL/GenBank/DDBJ whole genome shotgun (WGS) entry which is preliminary data.</text>
</comment>
<reference evidence="1" key="1">
    <citation type="submission" date="2020-12" db="EMBL/GenBank/DDBJ databases">
        <title>Geomonas sp. Red875, isolated from river sediment.</title>
        <authorList>
            <person name="Xu Z."/>
            <person name="Zhang Z."/>
            <person name="Masuda Y."/>
            <person name="Itoh H."/>
            <person name="Senoo K."/>
        </authorList>
    </citation>
    <scope>NUCLEOTIDE SEQUENCE</scope>
    <source>
        <strain evidence="1">Red875</strain>
    </source>
</reference>
<sequence length="169" mass="17832">MKNATRIQLVIGAVCMMVLSGPGMQPQRGHAEDDPLGECKHASSSELDEIRGGYVADNGVEFALGIAKSIMVNGIPVVLNTLNLGSSDLAAATGSSRNVNLIQNGAGNSVDPNILASQAAGNFTFIQNSLDRAVIQNLTKIDATVTVRGLYRDMNLSSVLNQQLINSRH</sequence>
<protein>
    <submittedName>
        <fullName evidence="1">Uncharacterized protein</fullName>
    </submittedName>
</protein>
<accession>A0A8J7SBU4</accession>
<gene>
    <name evidence="1" type="ORF">JFN93_24960</name>
</gene>
<dbReference type="AlphaFoldDB" id="A0A8J7SBU4"/>
<keyword evidence="2" id="KW-1185">Reference proteome</keyword>
<evidence type="ECO:0000313" key="2">
    <source>
        <dbReference type="Proteomes" id="UP000636888"/>
    </source>
</evidence>
<name>A0A8J7SBU4_9BACT</name>
<proteinExistence type="predicted"/>